<feature type="compositionally biased region" description="Acidic residues" evidence="1">
    <location>
        <begin position="337"/>
        <end position="359"/>
    </location>
</feature>
<feature type="region of interest" description="Disordered" evidence="1">
    <location>
        <begin position="1"/>
        <end position="34"/>
    </location>
</feature>
<feature type="compositionally biased region" description="Basic residues" evidence="1">
    <location>
        <begin position="1"/>
        <end position="12"/>
    </location>
</feature>
<feature type="transmembrane region" description="Helical" evidence="2">
    <location>
        <begin position="201"/>
        <end position="220"/>
    </location>
</feature>
<dbReference type="Proteomes" id="UP000317178">
    <property type="component" value="Chromosome"/>
</dbReference>
<evidence type="ECO:0000256" key="2">
    <source>
        <dbReference type="SAM" id="Phobius"/>
    </source>
</evidence>
<feature type="transmembrane region" description="Helical" evidence="2">
    <location>
        <begin position="492"/>
        <end position="513"/>
    </location>
</feature>
<feature type="transmembrane region" description="Helical" evidence="2">
    <location>
        <begin position="77"/>
        <end position="96"/>
    </location>
</feature>
<gene>
    <name evidence="3" type="ORF">Pla110_02560</name>
</gene>
<evidence type="ECO:0008006" key="5">
    <source>
        <dbReference type="Google" id="ProtNLM"/>
    </source>
</evidence>
<evidence type="ECO:0000313" key="4">
    <source>
        <dbReference type="Proteomes" id="UP000317178"/>
    </source>
</evidence>
<name>A0A518CH52_9PLAN</name>
<feature type="transmembrane region" description="Helical" evidence="2">
    <location>
        <begin position="240"/>
        <end position="263"/>
    </location>
</feature>
<dbReference type="PANTHER" id="PTHR43670">
    <property type="entry name" value="HEAT SHOCK PROTEIN 26"/>
    <property type="match status" value="1"/>
</dbReference>
<feature type="compositionally biased region" description="Acidic residues" evidence="1">
    <location>
        <begin position="371"/>
        <end position="382"/>
    </location>
</feature>
<evidence type="ECO:0000256" key="1">
    <source>
        <dbReference type="SAM" id="MobiDB-lite"/>
    </source>
</evidence>
<feature type="region of interest" description="Disordered" evidence="1">
    <location>
        <begin position="332"/>
        <end position="486"/>
    </location>
</feature>
<feature type="transmembrane region" description="Helical" evidence="2">
    <location>
        <begin position="44"/>
        <end position="65"/>
    </location>
</feature>
<protein>
    <recommendedName>
        <fullName evidence="5">DUF4129 domain-containing protein</fullName>
    </recommendedName>
</protein>
<accession>A0A518CH52</accession>
<evidence type="ECO:0000313" key="3">
    <source>
        <dbReference type="EMBL" id="QDU78552.1"/>
    </source>
</evidence>
<sequence length="689" mass="78586">MARRKEKRKSTPRPKAEKVVKPSSKQRPQKKVKEASNQDWVDHVGMLLSPILIMFMVGCLLYFFVNTFYEGFYAKRLFIIMGCFTFAIVFISRISITAGSTRGGIYGLALAIVTGLAIISYVSQPIPAIVLTLIVWWCAKKMTWDCTLIDDEEDASGEGLLQHTGFEKRLEPVEKIKVPLWKRLFRRKADKEGQPHSPGVWILYFSFAAIPIFGLGQFLVEVDGPDGVGAAKREFSFNLLLIYMVGALGLLLVTSLLGLRRYLRQRGMQMPRGIVWTWVGSGSALILLLLLGSLLLPRPSVLANFGPMASLTDVKFGTDYYDDSESMFKLGYGVDRDDPDIDPNLEIDVPLPEEEEEEKEKEPPPKKELPETDEEEQQEPPPEEEKVEPPAEEEETLLAEVTPPPEKKKRDRRDKTEVEPPVTPPEETPPEETPPEETPQAEEQPEPEEPPQPEEQTDPESPDQTSPESEESEDSSTEPKPEPDVETASFDWMTLGISLLILLILLAIGYLLYRYNSKIRAFLQKLWFMLFGKKKKEEEEEESEEELEVGDRILVLTPPEPPQPFRTFHNPFEDGTAGEKSNADVVCYTFDALESWAYEHQQERPPEQTPMEFCYELERQNDRFDNSAKQLSRWYTSYAYADREPDDSCRPELEQVWQVMLRKDAEPEPVAEFAEEDDGDTAEFPVSKE</sequence>
<keyword evidence="2" id="KW-0812">Transmembrane</keyword>
<feature type="compositionally biased region" description="Acidic residues" evidence="1">
    <location>
        <begin position="428"/>
        <end position="461"/>
    </location>
</feature>
<feature type="transmembrane region" description="Helical" evidence="2">
    <location>
        <begin position="275"/>
        <end position="296"/>
    </location>
</feature>
<reference evidence="3 4" key="1">
    <citation type="submission" date="2019-02" db="EMBL/GenBank/DDBJ databases">
        <title>Deep-cultivation of Planctomycetes and their phenomic and genomic characterization uncovers novel biology.</title>
        <authorList>
            <person name="Wiegand S."/>
            <person name="Jogler M."/>
            <person name="Boedeker C."/>
            <person name="Pinto D."/>
            <person name="Vollmers J."/>
            <person name="Rivas-Marin E."/>
            <person name="Kohn T."/>
            <person name="Peeters S.H."/>
            <person name="Heuer A."/>
            <person name="Rast P."/>
            <person name="Oberbeckmann S."/>
            <person name="Bunk B."/>
            <person name="Jeske O."/>
            <person name="Meyerdierks A."/>
            <person name="Storesund J.E."/>
            <person name="Kallscheuer N."/>
            <person name="Luecker S."/>
            <person name="Lage O.M."/>
            <person name="Pohl T."/>
            <person name="Merkel B.J."/>
            <person name="Hornburger P."/>
            <person name="Mueller R.-W."/>
            <person name="Bruemmer F."/>
            <person name="Labrenz M."/>
            <person name="Spormann A.M."/>
            <person name="Op den Camp H."/>
            <person name="Overmann J."/>
            <person name="Amann R."/>
            <person name="Jetten M.S.M."/>
            <person name="Mascher T."/>
            <person name="Medema M.H."/>
            <person name="Devos D.P."/>
            <person name="Kaster A.-K."/>
            <person name="Ovreas L."/>
            <person name="Rohde M."/>
            <person name="Galperin M.Y."/>
            <person name="Jogler C."/>
        </authorList>
    </citation>
    <scope>NUCLEOTIDE SEQUENCE [LARGE SCALE GENOMIC DNA]</scope>
    <source>
        <strain evidence="3 4">Pla110</strain>
    </source>
</reference>
<dbReference type="AlphaFoldDB" id="A0A518CH52"/>
<organism evidence="3 4">
    <name type="scientific">Polystyrenella longa</name>
    <dbReference type="NCBI Taxonomy" id="2528007"/>
    <lineage>
        <taxon>Bacteria</taxon>
        <taxon>Pseudomonadati</taxon>
        <taxon>Planctomycetota</taxon>
        <taxon>Planctomycetia</taxon>
        <taxon>Planctomycetales</taxon>
        <taxon>Planctomycetaceae</taxon>
        <taxon>Polystyrenella</taxon>
    </lineage>
</organism>
<keyword evidence="2" id="KW-1133">Transmembrane helix</keyword>
<proteinExistence type="predicted"/>
<dbReference type="EMBL" id="CP036281">
    <property type="protein sequence ID" value="QDU78552.1"/>
    <property type="molecule type" value="Genomic_DNA"/>
</dbReference>
<keyword evidence="2" id="KW-0472">Membrane</keyword>
<feature type="region of interest" description="Disordered" evidence="1">
    <location>
        <begin position="666"/>
        <end position="689"/>
    </location>
</feature>
<dbReference type="RefSeq" id="WP_197440425.1">
    <property type="nucleotide sequence ID" value="NZ_CP036281.1"/>
</dbReference>
<keyword evidence="4" id="KW-1185">Reference proteome</keyword>
<dbReference type="KEGG" id="plon:Pla110_02560"/>
<feature type="compositionally biased region" description="Basic and acidic residues" evidence="1">
    <location>
        <begin position="405"/>
        <end position="418"/>
    </location>
</feature>
<dbReference type="PANTHER" id="PTHR43670:SF34">
    <property type="entry name" value="HSP20-LIKE CHAPERONES SUPERFAMILY PROTEIN"/>
    <property type="match status" value="1"/>
</dbReference>
<feature type="compositionally biased region" description="Basic and acidic residues" evidence="1">
    <location>
        <begin position="360"/>
        <end position="370"/>
    </location>
</feature>
<feature type="compositionally biased region" description="Acidic residues" evidence="1">
    <location>
        <begin position="667"/>
        <end position="681"/>
    </location>
</feature>
<dbReference type="GO" id="GO:0034605">
    <property type="term" value="P:cellular response to heat"/>
    <property type="evidence" value="ECO:0007669"/>
    <property type="project" value="TreeGrafter"/>
</dbReference>
<feature type="transmembrane region" description="Helical" evidence="2">
    <location>
        <begin position="108"/>
        <end position="139"/>
    </location>
</feature>